<name>A0AAV5K7Z7_9ROSI</name>
<organism evidence="2 3">
    <name type="scientific">Rubroshorea leprosula</name>
    <dbReference type="NCBI Taxonomy" id="152421"/>
    <lineage>
        <taxon>Eukaryota</taxon>
        <taxon>Viridiplantae</taxon>
        <taxon>Streptophyta</taxon>
        <taxon>Embryophyta</taxon>
        <taxon>Tracheophyta</taxon>
        <taxon>Spermatophyta</taxon>
        <taxon>Magnoliopsida</taxon>
        <taxon>eudicotyledons</taxon>
        <taxon>Gunneridae</taxon>
        <taxon>Pentapetalae</taxon>
        <taxon>rosids</taxon>
        <taxon>malvids</taxon>
        <taxon>Malvales</taxon>
        <taxon>Dipterocarpaceae</taxon>
        <taxon>Rubroshorea</taxon>
    </lineage>
</organism>
<sequence>MADQSPSTDSSKAAITTPAIAAAPAVGHLNTNSTNVITFNVAVQFPMKLTTDNYSSWSRQFISLLKVYRLYEFLLGTRPCPPVDPTPDSPYDVWVRQDQSIQHAILTSIAESIHPYVASTETAHEAWIVLERLYANNSQTRIVALKERLSNLKCESRAIIDYLRTIKELIDRISHAEKTPLSNSTIQVHFLNGLGSEYCEFKASIRARDGPPLSFEDLQDRLLAYEESLQGGRGRGGRRNSVNRNHAHVANFASTSRKARNEWWIDSGAFDHVTPDLSNLALHLEYGGPDELLIGDGSGSHHGSDASSRAQSSWRVPPTRPRST</sequence>
<dbReference type="Pfam" id="PF14223">
    <property type="entry name" value="Retrotran_gag_2"/>
    <property type="match status" value="1"/>
</dbReference>
<dbReference type="AlphaFoldDB" id="A0AAV5K7Z7"/>
<comment type="caution">
    <text evidence="2">The sequence shown here is derived from an EMBL/GenBank/DDBJ whole genome shotgun (WGS) entry which is preliminary data.</text>
</comment>
<dbReference type="EMBL" id="BPVZ01000054">
    <property type="protein sequence ID" value="GKV19983.1"/>
    <property type="molecule type" value="Genomic_DNA"/>
</dbReference>
<evidence type="ECO:0000313" key="3">
    <source>
        <dbReference type="Proteomes" id="UP001054252"/>
    </source>
</evidence>
<proteinExistence type="predicted"/>
<keyword evidence="3" id="KW-1185">Reference proteome</keyword>
<evidence type="ECO:0008006" key="4">
    <source>
        <dbReference type="Google" id="ProtNLM"/>
    </source>
</evidence>
<dbReference type="Proteomes" id="UP001054252">
    <property type="component" value="Unassembled WGS sequence"/>
</dbReference>
<accession>A0AAV5K7Z7</accession>
<evidence type="ECO:0000256" key="1">
    <source>
        <dbReference type="SAM" id="MobiDB-lite"/>
    </source>
</evidence>
<feature type="region of interest" description="Disordered" evidence="1">
    <location>
        <begin position="294"/>
        <end position="324"/>
    </location>
</feature>
<evidence type="ECO:0000313" key="2">
    <source>
        <dbReference type="EMBL" id="GKV19983.1"/>
    </source>
</evidence>
<protein>
    <recommendedName>
        <fullName evidence="4">Retrotransposon Copia-like N-terminal domain-containing protein</fullName>
    </recommendedName>
</protein>
<dbReference type="PANTHER" id="PTHR47481">
    <property type="match status" value="1"/>
</dbReference>
<gene>
    <name evidence="2" type="ORF">SLEP1_g30169</name>
</gene>
<dbReference type="PANTHER" id="PTHR47481:SF43">
    <property type="entry name" value="RETROTRANSPOSON COPIA-LIKE N-TERMINAL DOMAIN-CONTAINING PROTEIN"/>
    <property type="match status" value="1"/>
</dbReference>
<reference evidence="2 3" key="1">
    <citation type="journal article" date="2021" name="Commun. Biol.">
        <title>The genome of Shorea leprosula (Dipterocarpaceae) highlights the ecological relevance of drought in aseasonal tropical rainforests.</title>
        <authorList>
            <person name="Ng K.K.S."/>
            <person name="Kobayashi M.J."/>
            <person name="Fawcett J.A."/>
            <person name="Hatakeyama M."/>
            <person name="Paape T."/>
            <person name="Ng C.H."/>
            <person name="Ang C.C."/>
            <person name="Tnah L.H."/>
            <person name="Lee C.T."/>
            <person name="Nishiyama T."/>
            <person name="Sese J."/>
            <person name="O'Brien M.J."/>
            <person name="Copetti D."/>
            <person name="Mohd Noor M.I."/>
            <person name="Ong R.C."/>
            <person name="Putra M."/>
            <person name="Sireger I.Z."/>
            <person name="Indrioko S."/>
            <person name="Kosugi Y."/>
            <person name="Izuno A."/>
            <person name="Isagi Y."/>
            <person name="Lee S.L."/>
            <person name="Shimizu K.K."/>
        </authorList>
    </citation>
    <scope>NUCLEOTIDE SEQUENCE [LARGE SCALE GENOMIC DNA]</scope>
    <source>
        <strain evidence="2">214</strain>
    </source>
</reference>